<feature type="binding site" evidence="14">
    <location>
        <position position="316"/>
    </location>
    <ligand>
        <name>NAD(+)</name>
        <dbReference type="ChEBI" id="CHEBI:57540"/>
    </ligand>
</feature>
<feature type="binding site" evidence="14">
    <location>
        <position position="410"/>
    </location>
    <ligand>
        <name>Zn(2+)</name>
        <dbReference type="ChEBI" id="CHEBI:29105"/>
    </ligand>
</feature>
<feature type="binding site" evidence="14">
    <location>
        <begin position="81"/>
        <end position="82"/>
    </location>
    <ligand>
        <name>NAD(+)</name>
        <dbReference type="ChEBI" id="CHEBI:57540"/>
    </ligand>
</feature>
<comment type="caution">
    <text evidence="17">The sequence shown here is derived from an EMBL/GenBank/DDBJ whole genome shotgun (WGS) entry which is preliminary data.</text>
</comment>
<evidence type="ECO:0000259" key="16">
    <source>
        <dbReference type="PROSITE" id="PS50172"/>
    </source>
</evidence>
<comment type="similarity">
    <text evidence="13 14">Belongs to the NAD-dependent DNA ligase family. LigA subfamily.</text>
</comment>
<dbReference type="GO" id="GO:0006281">
    <property type="term" value="P:DNA repair"/>
    <property type="evidence" value="ECO:0007669"/>
    <property type="project" value="UniProtKB-KW"/>
</dbReference>
<dbReference type="InterPro" id="IPR018239">
    <property type="entry name" value="DNA_ligase_AS"/>
</dbReference>
<dbReference type="PROSITE" id="PS01056">
    <property type="entry name" value="DNA_LIGASE_N2"/>
    <property type="match status" value="1"/>
</dbReference>
<evidence type="ECO:0000256" key="2">
    <source>
        <dbReference type="ARBA" id="ARBA00012722"/>
    </source>
</evidence>
<dbReference type="InterPro" id="IPR001357">
    <property type="entry name" value="BRCT_dom"/>
</dbReference>
<feature type="active site" description="N6-AMP-lysine intermediate" evidence="14">
    <location>
        <position position="115"/>
    </location>
</feature>
<dbReference type="GO" id="GO:0003911">
    <property type="term" value="F:DNA ligase (NAD+) activity"/>
    <property type="evidence" value="ECO:0007669"/>
    <property type="project" value="UniProtKB-UniRule"/>
</dbReference>
<feature type="binding site" evidence="14">
    <location>
        <position position="292"/>
    </location>
    <ligand>
        <name>NAD(+)</name>
        <dbReference type="ChEBI" id="CHEBI:57540"/>
    </ligand>
</feature>
<evidence type="ECO:0000256" key="11">
    <source>
        <dbReference type="ARBA" id="ARBA00023204"/>
    </source>
</evidence>
<dbReference type="EMBL" id="JADHSG010000004">
    <property type="protein sequence ID" value="MBL6903338.1"/>
    <property type="molecule type" value="Genomic_DNA"/>
</dbReference>
<dbReference type="FunFam" id="2.40.50.140:FF:000012">
    <property type="entry name" value="DNA ligase"/>
    <property type="match status" value="1"/>
</dbReference>
<evidence type="ECO:0000256" key="8">
    <source>
        <dbReference type="ARBA" id="ARBA00022833"/>
    </source>
</evidence>
<dbReference type="SUPFAM" id="SSF52113">
    <property type="entry name" value="BRCT domain"/>
    <property type="match status" value="1"/>
</dbReference>
<dbReference type="SMART" id="SM00278">
    <property type="entry name" value="HhH1"/>
    <property type="match status" value="2"/>
</dbReference>
<feature type="binding site" evidence="14">
    <location>
        <position position="136"/>
    </location>
    <ligand>
        <name>NAD(+)</name>
        <dbReference type="ChEBI" id="CHEBI:57540"/>
    </ligand>
</feature>
<dbReference type="PROSITE" id="PS50172">
    <property type="entry name" value="BRCT"/>
    <property type="match status" value="1"/>
</dbReference>
<dbReference type="PANTHER" id="PTHR23389">
    <property type="entry name" value="CHROMOSOME TRANSMISSION FIDELITY FACTOR 18"/>
    <property type="match status" value="1"/>
</dbReference>
<keyword evidence="6 14" id="KW-0479">Metal-binding</keyword>
<dbReference type="InterPro" id="IPR010994">
    <property type="entry name" value="RuvA_2-like"/>
</dbReference>
<dbReference type="EC" id="6.5.1.2" evidence="2 14"/>
<dbReference type="PANTHER" id="PTHR23389:SF9">
    <property type="entry name" value="DNA LIGASE"/>
    <property type="match status" value="1"/>
</dbReference>
<dbReference type="InterPro" id="IPR003583">
    <property type="entry name" value="Hlx-hairpin-Hlx_DNA-bd_motif"/>
</dbReference>
<dbReference type="Gene3D" id="1.10.287.610">
    <property type="entry name" value="Helix hairpin bin"/>
    <property type="match status" value="1"/>
</dbReference>
<proteinExistence type="inferred from homology"/>
<dbReference type="CDD" id="cd00114">
    <property type="entry name" value="LIGANc"/>
    <property type="match status" value="1"/>
</dbReference>
<keyword evidence="11 14" id="KW-0234">DNA repair</keyword>
<evidence type="ECO:0000256" key="10">
    <source>
        <dbReference type="ARBA" id="ARBA00023027"/>
    </source>
</evidence>
<evidence type="ECO:0000256" key="12">
    <source>
        <dbReference type="ARBA" id="ARBA00034005"/>
    </source>
</evidence>
<dbReference type="SUPFAM" id="SSF50249">
    <property type="entry name" value="Nucleic acid-binding proteins"/>
    <property type="match status" value="1"/>
</dbReference>
<dbReference type="InterPro" id="IPR013839">
    <property type="entry name" value="DNAligase_adenylation"/>
</dbReference>
<dbReference type="InterPro" id="IPR036420">
    <property type="entry name" value="BRCT_dom_sf"/>
</dbReference>
<dbReference type="Gene3D" id="3.30.470.30">
    <property type="entry name" value="DNA ligase/mRNA capping enzyme"/>
    <property type="match status" value="1"/>
</dbReference>
<dbReference type="SUPFAM" id="SSF56091">
    <property type="entry name" value="DNA ligase/mRNA capping enzyme, catalytic domain"/>
    <property type="match status" value="1"/>
</dbReference>
<dbReference type="HAMAP" id="MF_01588">
    <property type="entry name" value="DNA_ligase_A"/>
    <property type="match status" value="1"/>
</dbReference>
<keyword evidence="7 14" id="KW-0227">DNA damage</keyword>
<feature type="domain" description="BRCT" evidence="16">
    <location>
        <begin position="636"/>
        <end position="702"/>
    </location>
</feature>
<dbReference type="InterPro" id="IPR004150">
    <property type="entry name" value="NAD_DNA_ligase_OB"/>
</dbReference>
<evidence type="ECO:0000256" key="6">
    <source>
        <dbReference type="ARBA" id="ARBA00022723"/>
    </source>
</evidence>
<dbReference type="GO" id="GO:0046872">
    <property type="term" value="F:metal ion binding"/>
    <property type="evidence" value="ECO:0007669"/>
    <property type="project" value="UniProtKB-KW"/>
</dbReference>
<dbReference type="SUPFAM" id="SSF47781">
    <property type="entry name" value="RuvA domain 2-like"/>
    <property type="match status" value="1"/>
</dbReference>
<dbReference type="GO" id="GO:0006260">
    <property type="term" value="P:DNA replication"/>
    <property type="evidence" value="ECO:0007669"/>
    <property type="project" value="UniProtKB-KW"/>
</dbReference>
<dbReference type="Pfam" id="PF01653">
    <property type="entry name" value="DNA_ligase_aden"/>
    <property type="match status" value="1"/>
</dbReference>
<comment type="cofactor">
    <cofactor evidence="14">
        <name>Mg(2+)</name>
        <dbReference type="ChEBI" id="CHEBI:18420"/>
    </cofactor>
    <cofactor evidence="14">
        <name>Mn(2+)</name>
        <dbReference type="ChEBI" id="CHEBI:29035"/>
    </cofactor>
</comment>
<feature type="binding site" evidence="14">
    <location>
        <position position="176"/>
    </location>
    <ligand>
        <name>NAD(+)</name>
        <dbReference type="ChEBI" id="CHEBI:57540"/>
    </ligand>
</feature>
<evidence type="ECO:0000313" key="17">
    <source>
        <dbReference type="EMBL" id="MBL6903338.1"/>
    </source>
</evidence>
<dbReference type="InterPro" id="IPR012340">
    <property type="entry name" value="NA-bd_OB-fold"/>
</dbReference>
<dbReference type="SMART" id="SM00532">
    <property type="entry name" value="LIGANc"/>
    <property type="match status" value="1"/>
</dbReference>
<feature type="binding site" evidence="14">
    <location>
        <begin position="32"/>
        <end position="36"/>
    </location>
    <ligand>
        <name>NAD(+)</name>
        <dbReference type="ChEBI" id="CHEBI:57540"/>
    </ligand>
</feature>
<evidence type="ECO:0000256" key="1">
    <source>
        <dbReference type="ARBA" id="ARBA00004067"/>
    </source>
</evidence>
<gene>
    <name evidence="14 17" type="primary">ligA</name>
    <name evidence="17" type="ORF">ISR29_03960</name>
</gene>
<accession>A0A937JEL2</accession>
<keyword evidence="10 14" id="KW-0520">NAD</keyword>
<keyword evidence="14" id="KW-0464">Manganese</keyword>
<keyword evidence="8 14" id="KW-0862">Zinc</keyword>
<organism evidence="17 18">
    <name type="scientific">SAR86 cluster bacterium</name>
    <dbReference type="NCBI Taxonomy" id="2030880"/>
    <lineage>
        <taxon>Bacteria</taxon>
        <taxon>Pseudomonadati</taxon>
        <taxon>Pseudomonadota</taxon>
        <taxon>Gammaproteobacteria</taxon>
        <taxon>SAR86 cluster</taxon>
    </lineage>
</organism>
<dbReference type="GO" id="GO:0005829">
    <property type="term" value="C:cytosol"/>
    <property type="evidence" value="ECO:0007669"/>
    <property type="project" value="TreeGrafter"/>
</dbReference>
<sequence>MHDINSNYESLKEVIRRHDYNYYVLDDPEISDQEYDLLFKKLLEIENTNPGLVSDDSPSQRVGITPLDSFKSYNHKKQMLSLANVFSEEELVDFFIRVNKRLVDTKKYEIFCEPKMDGAAISIIYIDGILTTGATRGDGIKGEDVTSNVKTIKSIPQKLLLSKKYSIPSYLEVRGEVYISKDDFIYLNKNASTNNQKIFANPRNAAAGSLRQLDSKITSQRPLSFIAHGIGEIKDLTVDNLDEFFEILSEFGVPVNPLNKKVLNMDGCLEYYADILKNRDEIPFDIDGVVYKINDFNYQSKLGEVSRSPRWAIAHKFPAEEATTSIESIDFQVGRTGILTPVARLKPVKVGGVIVSNCTLHNIDEVKRLDPRVGDTVIIRRAGDVIPQIIKVVISKRLSNSSKVMIPSTCPSCGANTLNENASDWVVIRGDNEQQVKKFGSKIEANHFKLLENNNYSIKEIKNKAAFVKCSAEFTCPEIVRGNIVHFVSRKAFDIEGLGQEIINSFNKKGYLNDIADIFKLKNYKNELIKMDGFGEKSISNLLNSIEKSRKVELHKLIYSLGISEVGEATSRNLAQEYKNIDSFVDADFNHLIEIDDIGPKVASNIVNYIKTDFAQSLLPRIIKELDVTNVEEVNLADLPLNGIQVVLTGKLINFSRDEIKENLISKGAKVASSVSSKTSFIIAGENAGSKLKKAIELNVKIYDEKEYESIIKNPSQYI</sequence>
<dbReference type="InterPro" id="IPR001679">
    <property type="entry name" value="DNA_ligase"/>
</dbReference>
<reference evidence="17" key="1">
    <citation type="submission" date="2020-10" db="EMBL/GenBank/DDBJ databases">
        <title>Microbiome of the Black Sea water column analyzed by genome centric metagenomics.</title>
        <authorList>
            <person name="Cabello-Yeves P.J."/>
            <person name="Callieri C."/>
            <person name="Picazo A."/>
            <person name="Mehrshad M."/>
            <person name="Haro-Moreno J.M."/>
            <person name="Roda-Garcia J."/>
            <person name="Dzembekova N."/>
            <person name="Slabakova V."/>
            <person name="Slabakova N."/>
            <person name="Moncheva S."/>
            <person name="Rodriguez-Valera F."/>
        </authorList>
    </citation>
    <scope>NUCLEOTIDE SEQUENCE</scope>
    <source>
        <strain evidence="17">BS30m-G43</strain>
    </source>
</reference>
<feature type="binding site" evidence="14">
    <location>
        <position position="413"/>
    </location>
    <ligand>
        <name>Zn(2+)</name>
        <dbReference type="ChEBI" id="CHEBI:29105"/>
    </ligand>
</feature>
<dbReference type="Gene3D" id="2.40.50.140">
    <property type="entry name" value="Nucleic acid-binding proteins"/>
    <property type="match status" value="1"/>
</dbReference>
<dbReference type="NCBIfam" id="NF005932">
    <property type="entry name" value="PRK07956.1"/>
    <property type="match status" value="1"/>
</dbReference>
<dbReference type="Proteomes" id="UP000705230">
    <property type="component" value="Unassembled WGS sequence"/>
</dbReference>
<feature type="binding site" evidence="14">
    <location>
        <position position="113"/>
    </location>
    <ligand>
        <name>NAD(+)</name>
        <dbReference type="ChEBI" id="CHEBI:57540"/>
    </ligand>
</feature>
<dbReference type="InterPro" id="IPR013840">
    <property type="entry name" value="DNAligase_N"/>
</dbReference>
<evidence type="ECO:0000256" key="14">
    <source>
        <dbReference type="HAMAP-Rule" id="MF_01588"/>
    </source>
</evidence>
<dbReference type="NCBIfam" id="TIGR00575">
    <property type="entry name" value="dnlj"/>
    <property type="match status" value="1"/>
</dbReference>
<evidence type="ECO:0000256" key="15">
    <source>
        <dbReference type="RuleBase" id="RU000618"/>
    </source>
</evidence>
<dbReference type="Gene3D" id="3.40.50.10190">
    <property type="entry name" value="BRCT domain"/>
    <property type="match status" value="1"/>
</dbReference>
<protein>
    <recommendedName>
        <fullName evidence="3 14">DNA ligase</fullName>
        <ecNumber evidence="2 14">6.5.1.2</ecNumber>
    </recommendedName>
    <alternativeName>
        <fullName evidence="14">Polydeoxyribonucleotide synthase [NAD(+)]</fullName>
    </alternativeName>
</protein>
<dbReference type="Pfam" id="PF00533">
    <property type="entry name" value="BRCT"/>
    <property type="match status" value="1"/>
</dbReference>
<name>A0A937JEL2_9GAMM</name>
<keyword evidence="5 14" id="KW-0235">DNA replication</keyword>
<dbReference type="AlphaFoldDB" id="A0A937JEL2"/>
<dbReference type="FunFam" id="1.10.150.20:FF:000007">
    <property type="entry name" value="DNA ligase"/>
    <property type="match status" value="1"/>
</dbReference>
<feature type="binding site" evidence="14">
    <location>
        <position position="470"/>
    </location>
    <ligand>
        <name>Zn(2+)</name>
        <dbReference type="ChEBI" id="CHEBI:29105"/>
    </ligand>
</feature>
<evidence type="ECO:0000256" key="3">
    <source>
        <dbReference type="ARBA" id="ARBA00013308"/>
    </source>
</evidence>
<dbReference type="CDD" id="cd17748">
    <property type="entry name" value="BRCT_DNA_ligase_like"/>
    <property type="match status" value="1"/>
</dbReference>
<dbReference type="Gene3D" id="1.10.150.20">
    <property type="entry name" value="5' to 3' exonuclease, C-terminal subdomain"/>
    <property type="match status" value="2"/>
</dbReference>
<keyword evidence="9 14" id="KW-0460">Magnesium</keyword>
<comment type="catalytic activity">
    <reaction evidence="12 14 15">
        <text>NAD(+) + (deoxyribonucleotide)n-3'-hydroxyl + 5'-phospho-(deoxyribonucleotide)m = (deoxyribonucleotide)n+m + AMP + beta-nicotinamide D-nucleotide.</text>
        <dbReference type="EC" id="6.5.1.2"/>
    </reaction>
</comment>
<evidence type="ECO:0000256" key="7">
    <source>
        <dbReference type="ARBA" id="ARBA00022763"/>
    </source>
</evidence>
<feature type="binding site" evidence="14">
    <location>
        <position position="476"/>
    </location>
    <ligand>
        <name>Zn(2+)</name>
        <dbReference type="ChEBI" id="CHEBI:29105"/>
    </ligand>
</feature>
<keyword evidence="4 14" id="KW-0436">Ligase</keyword>
<dbReference type="SMART" id="SM00292">
    <property type="entry name" value="BRCT"/>
    <property type="match status" value="1"/>
</dbReference>
<dbReference type="PROSITE" id="PS01055">
    <property type="entry name" value="DNA_LIGASE_N1"/>
    <property type="match status" value="1"/>
</dbReference>
<dbReference type="FunFam" id="3.30.470.30:FF:000001">
    <property type="entry name" value="DNA ligase"/>
    <property type="match status" value="1"/>
</dbReference>
<dbReference type="InterPro" id="IPR033136">
    <property type="entry name" value="DNA_ligase_CS"/>
</dbReference>
<evidence type="ECO:0000313" key="18">
    <source>
        <dbReference type="Proteomes" id="UP000705230"/>
    </source>
</evidence>
<comment type="function">
    <text evidence="1 14">DNA ligase that catalyzes the formation of phosphodiester linkages between 5'-phosphoryl and 3'-hydroxyl groups in double-stranded DNA using NAD as a coenzyme and as the energy source for the reaction. It is essential for DNA replication and repair of damaged DNA.</text>
</comment>
<dbReference type="Pfam" id="PF03120">
    <property type="entry name" value="OB_DNA_ligase"/>
    <property type="match status" value="1"/>
</dbReference>
<evidence type="ECO:0000256" key="13">
    <source>
        <dbReference type="ARBA" id="ARBA00060881"/>
    </source>
</evidence>
<dbReference type="GO" id="GO:0003677">
    <property type="term" value="F:DNA binding"/>
    <property type="evidence" value="ECO:0007669"/>
    <property type="project" value="InterPro"/>
</dbReference>
<dbReference type="PIRSF" id="PIRSF001604">
    <property type="entry name" value="LigA"/>
    <property type="match status" value="1"/>
</dbReference>
<dbReference type="InterPro" id="IPR041663">
    <property type="entry name" value="DisA/LigA_HHH"/>
</dbReference>
<evidence type="ECO:0000256" key="9">
    <source>
        <dbReference type="ARBA" id="ARBA00022842"/>
    </source>
</evidence>
<evidence type="ECO:0000256" key="4">
    <source>
        <dbReference type="ARBA" id="ARBA00022598"/>
    </source>
</evidence>
<dbReference type="Pfam" id="PF12826">
    <property type="entry name" value="HHH_2"/>
    <property type="match status" value="1"/>
</dbReference>
<evidence type="ECO:0000256" key="5">
    <source>
        <dbReference type="ARBA" id="ARBA00022705"/>
    </source>
</evidence>